<evidence type="ECO:0000313" key="2">
    <source>
        <dbReference type="Proteomes" id="UP001059663"/>
    </source>
</evidence>
<name>A0AC61U378_9MICO</name>
<gene>
    <name evidence="1" type="ORF">LP422_18245</name>
</gene>
<dbReference type="EMBL" id="CP087977">
    <property type="protein sequence ID" value="UUZ44361.1"/>
    <property type="molecule type" value="Genomic_DNA"/>
</dbReference>
<accession>A0AC61U378</accession>
<reference evidence="1" key="1">
    <citation type="submission" date="2021-11" db="EMBL/GenBank/DDBJ databases">
        <title>Study of the species diversity of bacterial strains isolated from a unique natural object - Shulgan-Tash cave (Bashkiria).</title>
        <authorList>
            <person name="Sazanova A.L."/>
            <person name="Chirak E.R."/>
            <person name="Safronova V.I."/>
        </authorList>
    </citation>
    <scope>NUCLEOTIDE SEQUENCE</scope>
    <source>
        <strain evidence="1">P1</strain>
    </source>
</reference>
<dbReference type="Proteomes" id="UP001059663">
    <property type="component" value="Chromosome"/>
</dbReference>
<organism evidence="1 2">
    <name type="scientific">Janibacter limosus</name>
    <dbReference type="NCBI Taxonomy" id="53458"/>
    <lineage>
        <taxon>Bacteria</taxon>
        <taxon>Bacillati</taxon>
        <taxon>Actinomycetota</taxon>
        <taxon>Actinomycetes</taxon>
        <taxon>Micrococcales</taxon>
        <taxon>Intrasporangiaceae</taxon>
        <taxon>Janibacter</taxon>
    </lineage>
</organism>
<evidence type="ECO:0000313" key="1">
    <source>
        <dbReference type="EMBL" id="UUZ44361.1"/>
    </source>
</evidence>
<protein>
    <submittedName>
        <fullName evidence="1">Aldehyde dehydrogenase family protein</fullName>
    </submittedName>
</protein>
<proteinExistence type="predicted"/>
<sequence>MDAADAARHQCAALPVHARATALDHVARRIEERCEELARLITAENGKPIRWARAEAARAASVFRLAAQNARTRSGEVQRLDTEVAAEGRLAYTVRVPRGPIPAITPFNFPLNPVAHKVAPAIAVGAPVVVKPAPKTPLSALLLGELLAETMLPAGAVSVVTVPDTSAADLVADPRLPVISFTGSGPVGAVIRAAVPQKHVTLELGGNAAVVVCRDWSDIPFAAERIATFANYQGGQSCVGVQRVYVHRSRLKELRAAVVRAVESLGVGDPSEEATRGRSADQRGRGPTGRGVGAGGCGCRGEGAHRRPTRRNHLRANGPRRRADGRQGLPRGGLRPGAAPARRRLRRRGLHPGQRLSLRTAGRGLHA</sequence>